<evidence type="ECO:0000256" key="1">
    <source>
        <dbReference type="SAM" id="MobiDB-lite"/>
    </source>
</evidence>
<evidence type="ECO:0000313" key="2">
    <source>
        <dbReference type="EMBL" id="GAA2165367.1"/>
    </source>
</evidence>
<name>A0ABN3AFC6_9ACTN</name>
<keyword evidence="3" id="KW-1185">Reference proteome</keyword>
<feature type="compositionally biased region" description="Basic residues" evidence="1">
    <location>
        <begin position="249"/>
        <end position="262"/>
    </location>
</feature>
<comment type="caution">
    <text evidence="2">The sequence shown here is derived from an EMBL/GenBank/DDBJ whole genome shotgun (WGS) entry which is preliminary data.</text>
</comment>
<proteinExistence type="predicted"/>
<dbReference type="EMBL" id="BAAAMR010000127">
    <property type="protein sequence ID" value="GAA2165367.1"/>
    <property type="molecule type" value="Genomic_DNA"/>
</dbReference>
<protein>
    <recommendedName>
        <fullName evidence="4">MarR family transcriptional regulator</fullName>
    </recommendedName>
</protein>
<accession>A0ABN3AFC6</accession>
<evidence type="ECO:0000313" key="3">
    <source>
        <dbReference type="Proteomes" id="UP001501020"/>
    </source>
</evidence>
<organism evidence="2 3">
    <name type="scientific">Actinomadura napierensis</name>
    <dbReference type="NCBI Taxonomy" id="267854"/>
    <lineage>
        <taxon>Bacteria</taxon>
        <taxon>Bacillati</taxon>
        <taxon>Actinomycetota</taxon>
        <taxon>Actinomycetes</taxon>
        <taxon>Streptosporangiales</taxon>
        <taxon>Thermomonosporaceae</taxon>
        <taxon>Actinomadura</taxon>
    </lineage>
</organism>
<gene>
    <name evidence="2" type="ORF">GCM10009727_83950</name>
</gene>
<sequence length="262" mass="29101">MSADSRRPSGGTKGSNGFDYTIGSMEVVVAALAASEIEEAIREYQVRLPDGRITTQYRCFGLGPEYVNLLQWLTQPRLFADVVCYIARTRQAAHGKNSIDVLDLLDTDQARVAIDTLRTKGLIKVADIPDPTEPDRLSVTAIVCATRSATAHPENGNTNYAAAAQNRERFGLTEAHRQVLVQCAKPKAVVELVAEVGDHSAHRLILDLLNWELVEQLDADLYNPRLYRELLAELRRMGVDAPSTTSRAPRPRRRAKSVLRLR</sequence>
<reference evidence="2 3" key="1">
    <citation type="journal article" date="2019" name="Int. J. Syst. Evol. Microbiol.">
        <title>The Global Catalogue of Microorganisms (GCM) 10K type strain sequencing project: providing services to taxonomists for standard genome sequencing and annotation.</title>
        <authorList>
            <consortium name="The Broad Institute Genomics Platform"/>
            <consortium name="The Broad Institute Genome Sequencing Center for Infectious Disease"/>
            <person name="Wu L."/>
            <person name="Ma J."/>
        </authorList>
    </citation>
    <scope>NUCLEOTIDE SEQUENCE [LARGE SCALE GENOMIC DNA]</scope>
    <source>
        <strain evidence="2 3">JCM 13850</strain>
    </source>
</reference>
<dbReference type="Proteomes" id="UP001501020">
    <property type="component" value="Unassembled WGS sequence"/>
</dbReference>
<feature type="region of interest" description="Disordered" evidence="1">
    <location>
        <begin position="239"/>
        <end position="262"/>
    </location>
</feature>
<evidence type="ECO:0008006" key="4">
    <source>
        <dbReference type="Google" id="ProtNLM"/>
    </source>
</evidence>